<protein>
    <recommendedName>
        <fullName evidence="3">Permuted papain-like amidase enzyme, YaeF/YiiX, C92 family</fullName>
    </recommendedName>
</protein>
<accession>A0ABT8QJ46</accession>
<dbReference type="EMBL" id="JAMJEV010000001">
    <property type="protein sequence ID" value="MDO0821306.1"/>
    <property type="molecule type" value="Genomic_DNA"/>
</dbReference>
<gene>
    <name evidence="1" type="ORF">M8H41_00325</name>
</gene>
<keyword evidence="2" id="KW-1185">Reference proteome</keyword>
<evidence type="ECO:0000313" key="2">
    <source>
        <dbReference type="Proteomes" id="UP001176021"/>
    </source>
</evidence>
<dbReference type="Gene3D" id="3.90.1720.10">
    <property type="entry name" value="endopeptidase domain like (from Nostoc punctiforme)"/>
    <property type="match status" value="1"/>
</dbReference>
<organism evidence="1 2">
    <name type="scientific">Desulfosporosinus nitroreducens</name>
    <dbReference type="NCBI Taxonomy" id="2018668"/>
    <lineage>
        <taxon>Bacteria</taxon>
        <taxon>Bacillati</taxon>
        <taxon>Bacillota</taxon>
        <taxon>Clostridia</taxon>
        <taxon>Eubacteriales</taxon>
        <taxon>Desulfitobacteriaceae</taxon>
        <taxon>Desulfosporosinus</taxon>
    </lineage>
</organism>
<dbReference type="SUPFAM" id="SSF54001">
    <property type="entry name" value="Cysteine proteinases"/>
    <property type="match status" value="1"/>
</dbReference>
<dbReference type="RefSeq" id="WP_252467154.1">
    <property type="nucleotide sequence ID" value="NZ_JAMHFY010000002.1"/>
</dbReference>
<name>A0ABT8QJ46_9FIRM</name>
<evidence type="ECO:0008006" key="3">
    <source>
        <dbReference type="Google" id="ProtNLM"/>
    </source>
</evidence>
<sequence length="216" mass="24523">MLRIIKKTFLFPIGLVLLRVWTLSHCPFRFGYSYEDKSILGPIPSSTETILDDGSCVISAKVQPGDILLVRGNTWIDKIIRIITGSPYTHVAGVVNLDEAVDILPFKRTGFQKLRSYTGHADIFTCKDLTDEQRRKIVEHIVNKIGTKYDYKLVLWEASRYLLHWKWAYKAGNNILCSTLWAEAYRKAGVNLCPDILFPSPGDLGNATILQKVESY</sequence>
<reference evidence="1" key="1">
    <citation type="submission" date="2022-05" db="EMBL/GenBank/DDBJ databases">
        <title>Expanded diversity of anoxic marine methylotrophy in a Black Sea sulfate reducing microorganism.</title>
        <authorList>
            <person name="Fischer P.Q."/>
            <person name="Stams A.J.M."/>
            <person name="Villanueva L."/>
            <person name="Sousa D.Z."/>
        </authorList>
    </citation>
    <scope>NUCLEOTIDE SEQUENCE</scope>
    <source>
        <strain evidence="1">P130</strain>
    </source>
</reference>
<evidence type="ECO:0000313" key="1">
    <source>
        <dbReference type="EMBL" id="MDO0821306.1"/>
    </source>
</evidence>
<dbReference type="InterPro" id="IPR038765">
    <property type="entry name" value="Papain-like_cys_pep_sf"/>
</dbReference>
<dbReference type="Proteomes" id="UP001176021">
    <property type="component" value="Unassembled WGS sequence"/>
</dbReference>
<comment type="caution">
    <text evidence="1">The sequence shown here is derived from an EMBL/GenBank/DDBJ whole genome shotgun (WGS) entry which is preliminary data.</text>
</comment>
<proteinExistence type="predicted"/>